<organism evidence="1 2">
    <name type="scientific">Eumeta variegata</name>
    <name type="common">Bagworm moth</name>
    <name type="synonym">Eumeta japonica</name>
    <dbReference type="NCBI Taxonomy" id="151549"/>
    <lineage>
        <taxon>Eukaryota</taxon>
        <taxon>Metazoa</taxon>
        <taxon>Ecdysozoa</taxon>
        <taxon>Arthropoda</taxon>
        <taxon>Hexapoda</taxon>
        <taxon>Insecta</taxon>
        <taxon>Pterygota</taxon>
        <taxon>Neoptera</taxon>
        <taxon>Endopterygota</taxon>
        <taxon>Lepidoptera</taxon>
        <taxon>Glossata</taxon>
        <taxon>Ditrysia</taxon>
        <taxon>Tineoidea</taxon>
        <taxon>Psychidae</taxon>
        <taxon>Oiketicinae</taxon>
        <taxon>Eumeta</taxon>
    </lineage>
</organism>
<evidence type="ECO:0000313" key="1">
    <source>
        <dbReference type="EMBL" id="GBP22957.1"/>
    </source>
</evidence>
<comment type="caution">
    <text evidence="1">The sequence shown here is derived from an EMBL/GenBank/DDBJ whole genome shotgun (WGS) entry which is preliminary data.</text>
</comment>
<proteinExistence type="predicted"/>
<evidence type="ECO:0000313" key="2">
    <source>
        <dbReference type="Proteomes" id="UP000299102"/>
    </source>
</evidence>
<gene>
    <name evidence="1" type="ORF">EVAR_95358_1</name>
</gene>
<protein>
    <submittedName>
        <fullName evidence="1">Uncharacterized protein</fullName>
    </submittedName>
</protein>
<accession>A0A4C1UA65</accession>
<keyword evidence="2" id="KW-1185">Reference proteome</keyword>
<reference evidence="1 2" key="1">
    <citation type="journal article" date="2019" name="Commun. Biol.">
        <title>The bagworm genome reveals a unique fibroin gene that provides high tensile strength.</title>
        <authorList>
            <person name="Kono N."/>
            <person name="Nakamura H."/>
            <person name="Ohtoshi R."/>
            <person name="Tomita M."/>
            <person name="Numata K."/>
            <person name="Arakawa K."/>
        </authorList>
    </citation>
    <scope>NUCLEOTIDE SEQUENCE [LARGE SCALE GENOMIC DNA]</scope>
</reference>
<sequence>MQCAGPALPDPSFFFSSFLYPRSGRGVGHVTVSRVQWFFPLSNVLNTLIEVLTSIMVVNYPRFHMNTGFAFRFHPAPSRAGTDVLAHRRGNRRSFTEDNYISEAGFARAGRRLANSTRRKLSVRIESMNRKPTVRRAGCSRTGPSSAAAYCDTAGPIAELFISDHRTGGAAEFFEFSAFKL</sequence>
<name>A0A4C1UA65_EUMVA</name>
<dbReference type="AlphaFoldDB" id="A0A4C1UA65"/>
<dbReference type="Proteomes" id="UP000299102">
    <property type="component" value="Unassembled WGS sequence"/>
</dbReference>
<dbReference type="EMBL" id="BGZK01000145">
    <property type="protein sequence ID" value="GBP22957.1"/>
    <property type="molecule type" value="Genomic_DNA"/>
</dbReference>